<dbReference type="CDD" id="cd00038">
    <property type="entry name" value="CAP_ED"/>
    <property type="match status" value="1"/>
</dbReference>
<feature type="domain" description="Cyclic nucleotide-binding" evidence="1">
    <location>
        <begin position="52"/>
        <end position="148"/>
    </location>
</feature>
<dbReference type="PANTHER" id="PTHR23011">
    <property type="entry name" value="CYCLIC NUCLEOTIDE-BINDING DOMAIN CONTAINING PROTEIN"/>
    <property type="match status" value="1"/>
</dbReference>
<dbReference type="OrthoDB" id="166212at2759"/>
<evidence type="ECO:0000313" key="2">
    <source>
        <dbReference type="EMBL" id="GCC24714.1"/>
    </source>
</evidence>
<gene>
    <name evidence="2" type="ORF">chiPu_0003116</name>
</gene>
<dbReference type="InterPro" id="IPR018490">
    <property type="entry name" value="cNMP-bd_dom_sf"/>
</dbReference>
<dbReference type="EMBL" id="BEZZ01000064">
    <property type="protein sequence ID" value="GCC24714.1"/>
    <property type="molecule type" value="Genomic_DNA"/>
</dbReference>
<organism evidence="2 3">
    <name type="scientific">Chiloscyllium punctatum</name>
    <name type="common">Brownbanded bambooshark</name>
    <name type="synonym">Hemiscyllium punctatum</name>
    <dbReference type="NCBI Taxonomy" id="137246"/>
    <lineage>
        <taxon>Eukaryota</taxon>
        <taxon>Metazoa</taxon>
        <taxon>Chordata</taxon>
        <taxon>Craniata</taxon>
        <taxon>Vertebrata</taxon>
        <taxon>Chondrichthyes</taxon>
        <taxon>Elasmobranchii</taxon>
        <taxon>Galeomorphii</taxon>
        <taxon>Galeoidea</taxon>
        <taxon>Orectolobiformes</taxon>
        <taxon>Hemiscylliidae</taxon>
        <taxon>Chiloscyllium</taxon>
    </lineage>
</organism>
<name>A0A401S2V7_CHIPU</name>
<keyword evidence="3" id="KW-1185">Reference proteome</keyword>
<dbReference type="Proteomes" id="UP000287033">
    <property type="component" value="Unassembled WGS sequence"/>
</dbReference>
<dbReference type="InterPro" id="IPR014710">
    <property type="entry name" value="RmlC-like_jellyroll"/>
</dbReference>
<reference evidence="2 3" key="1">
    <citation type="journal article" date="2018" name="Nat. Ecol. Evol.">
        <title>Shark genomes provide insights into elasmobranch evolution and the origin of vertebrates.</title>
        <authorList>
            <person name="Hara Y"/>
            <person name="Yamaguchi K"/>
            <person name="Onimaru K"/>
            <person name="Kadota M"/>
            <person name="Koyanagi M"/>
            <person name="Keeley SD"/>
            <person name="Tatsumi K"/>
            <person name="Tanaka K"/>
            <person name="Motone F"/>
            <person name="Kageyama Y"/>
            <person name="Nozu R"/>
            <person name="Adachi N"/>
            <person name="Nishimura O"/>
            <person name="Nakagawa R"/>
            <person name="Tanegashima C"/>
            <person name="Kiyatake I"/>
            <person name="Matsumoto R"/>
            <person name="Murakumo K"/>
            <person name="Nishida K"/>
            <person name="Terakita A"/>
            <person name="Kuratani S"/>
            <person name="Sato K"/>
            <person name="Hyodo S Kuraku.S."/>
        </authorList>
    </citation>
    <scope>NUCLEOTIDE SEQUENCE [LARGE SCALE GENOMIC DNA]</scope>
</reference>
<proteinExistence type="predicted"/>
<evidence type="ECO:0000313" key="3">
    <source>
        <dbReference type="Proteomes" id="UP000287033"/>
    </source>
</evidence>
<evidence type="ECO:0000259" key="1">
    <source>
        <dbReference type="PROSITE" id="PS50042"/>
    </source>
</evidence>
<sequence length="148" mass="16819">MIHSVLFCCSQRGHQTFQRIAKTVKTICGINLVLKGYIQKAKIQSLLRKTRAFQVMPYIMQLEICQAAVYQQYEAKTIVLRKGHHSEACYFVLTGELIATLSDSCSENRNHLTGVVNEIQEGDLFGDFESILAGFLQQRYSAITELLR</sequence>
<dbReference type="Gene3D" id="2.60.120.10">
    <property type="entry name" value="Jelly Rolls"/>
    <property type="match status" value="1"/>
</dbReference>
<dbReference type="PANTHER" id="PTHR23011:SF41">
    <property type="entry name" value="CYCLIC NUCLEOTIDE-BINDING DOMAIN-CONTAINING PROTEIN"/>
    <property type="match status" value="1"/>
</dbReference>
<dbReference type="SUPFAM" id="SSF51206">
    <property type="entry name" value="cAMP-binding domain-like"/>
    <property type="match status" value="1"/>
</dbReference>
<dbReference type="AlphaFoldDB" id="A0A401S2V7"/>
<accession>A0A401S2V7</accession>
<dbReference type="PROSITE" id="PS50042">
    <property type="entry name" value="CNMP_BINDING_3"/>
    <property type="match status" value="1"/>
</dbReference>
<comment type="caution">
    <text evidence="2">The sequence shown here is derived from an EMBL/GenBank/DDBJ whole genome shotgun (WGS) entry which is preliminary data.</text>
</comment>
<dbReference type="InterPro" id="IPR000595">
    <property type="entry name" value="cNMP-bd_dom"/>
</dbReference>
<dbReference type="STRING" id="137246.A0A401S2V7"/>
<protein>
    <recommendedName>
        <fullName evidence="1">Cyclic nucleotide-binding domain-containing protein</fullName>
    </recommendedName>
</protein>